<dbReference type="RefSeq" id="WP_350402416.1">
    <property type="nucleotide sequence ID" value="NZ_JBELOE010000239.1"/>
</dbReference>
<dbReference type="PANTHER" id="PTHR30420">
    <property type="entry name" value="N-SUCCINYLARGININE DIHYDROLASE"/>
    <property type="match status" value="1"/>
</dbReference>
<dbReference type="SUPFAM" id="SSF55909">
    <property type="entry name" value="Pentein"/>
    <property type="match status" value="1"/>
</dbReference>
<dbReference type="NCBIfam" id="NF009789">
    <property type="entry name" value="PRK13281.1"/>
    <property type="match status" value="1"/>
</dbReference>
<dbReference type="EMBL" id="JBELOE010000239">
    <property type="protein sequence ID" value="MER2492996.1"/>
    <property type="molecule type" value="Genomic_DNA"/>
</dbReference>
<sequence>MKYYEVNFDGQIAKTHRFSGLSAGNLASAKNKDKASDVNAARSECRQKQERLKSLGILQFELPMVNRPSLKLLTQLGFNGDIQTQLKQLKQCSNELYSAWLSASAMWAANAATVSPSPDTADGKVHITPANLNTFFHRQIETEYTAQNLQTLFSNSQYFTHHMPLPNHNWFADEGSANHLRICPQHLAKAINIFVYGFDPFYLSFQHAVTEQALNTSEIPTKYPARQSLQASMAIARLHQLDPNMTLFVQQHPQAIDAGVFHNDVISVANENVFLYHELAFVEPEKTINRIKALYQSHYPTSCLFLIKITNRELSLAAAVQSYMFNSQLLTLADKSMLLLCPIQCKQNMAVQAVIDRILAQHNPIKRVEYVNLSQSMANGGGPACLRLRMVLSEAELASLNLPD</sequence>
<keyword evidence="1" id="KW-0056">Arginine metabolism</keyword>
<organism evidence="3 4">
    <name type="scientific">Catenovulum sediminis</name>
    <dbReference type="NCBI Taxonomy" id="1740262"/>
    <lineage>
        <taxon>Bacteria</taxon>
        <taxon>Pseudomonadati</taxon>
        <taxon>Pseudomonadota</taxon>
        <taxon>Gammaproteobacteria</taxon>
        <taxon>Alteromonadales</taxon>
        <taxon>Alteromonadaceae</taxon>
        <taxon>Catenovulum</taxon>
    </lineage>
</organism>
<evidence type="ECO:0000313" key="3">
    <source>
        <dbReference type="EMBL" id="MER2492996.1"/>
    </source>
</evidence>
<dbReference type="InterPro" id="IPR007079">
    <property type="entry name" value="SuccinylArg_d-Hdrlase_AstB"/>
</dbReference>
<dbReference type="Proteomes" id="UP001467690">
    <property type="component" value="Unassembled WGS sequence"/>
</dbReference>
<proteinExistence type="predicted"/>
<evidence type="ECO:0000256" key="2">
    <source>
        <dbReference type="ARBA" id="ARBA00022801"/>
    </source>
</evidence>
<dbReference type="Pfam" id="PF04996">
    <property type="entry name" value="AstB"/>
    <property type="match status" value="1"/>
</dbReference>
<evidence type="ECO:0000256" key="1">
    <source>
        <dbReference type="ARBA" id="ARBA00022503"/>
    </source>
</evidence>
<protein>
    <submittedName>
        <fullName evidence="3">N-succinylarginine dihydrolase</fullName>
        <ecNumber evidence="3">3.5.3.23</ecNumber>
    </submittedName>
</protein>
<dbReference type="Gene3D" id="3.75.10.20">
    <property type="entry name" value="Succinylarginine dihydrolase"/>
    <property type="match status" value="1"/>
</dbReference>
<dbReference type="PANTHER" id="PTHR30420:SF2">
    <property type="entry name" value="N-SUCCINYLARGININE DIHYDROLASE"/>
    <property type="match status" value="1"/>
</dbReference>
<name>A0ABV1RJ76_9ALTE</name>
<dbReference type="GO" id="GO:0009015">
    <property type="term" value="F:N-succinylarginine dihydrolase activity"/>
    <property type="evidence" value="ECO:0007669"/>
    <property type="project" value="UniProtKB-EC"/>
</dbReference>
<reference evidence="3 4" key="1">
    <citation type="submission" date="2024-06" db="EMBL/GenBank/DDBJ databases">
        <authorList>
            <person name="Chen R.Y."/>
        </authorList>
    </citation>
    <scope>NUCLEOTIDE SEQUENCE [LARGE SCALE GENOMIC DNA]</scope>
    <source>
        <strain evidence="3 4">D2</strain>
    </source>
</reference>
<dbReference type="InterPro" id="IPR037031">
    <property type="entry name" value="AstB_sf"/>
</dbReference>
<evidence type="ECO:0000313" key="4">
    <source>
        <dbReference type="Proteomes" id="UP001467690"/>
    </source>
</evidence>
<comment type="caution">
    <text evidence="3">The sequence shown here is derived from an EMBL/GenBank/DDBJ whole genome shotgun (WGS) entry which is preliminary data.</text>
</comment>
<accession>A0ABV1RJ76</accession>
<dbReference type="EC" id="3.5.3.23" evidence="3"/>
<gene>
    <name evidence="3" type="ORF">ABS311_14020</name>
</gene>
<keyword evidence="2 3" id="KW-0378">Hydrolase</keyword>
<keyword evidence="4" id="KW-1185">Reference proteome</keyword>